<reference evidence="5" key="2">
    <citation type="submission" date="2020-09" db="EMBL/GenBank/DDBJ databases">
        <authorList>
            <person name="Sun Q."/>
            <person name="Sedlacek I."/>
        </authorList>
    </citation>
    <scope>NUCLEOTIDE SEQUENCE</scope>
    <source>
        <strain evidence="5">CCM 7897</strain>
    </source>
</reference>
<dbReference type="SUPFAM" id="SSF53187">
    <property type="entry name" value="Zn-dependent exopeptidases"/>
    <property type="match status" value="1"/>
</dbReference>
<dbReference type="GO" id="GO:0006508">
    <property type="term" value="P:proteolysis"/>
    <property type="evidence" value="ECO:0007669"/>
    <property type="project" value="UniProtKB-KW"/>
</dbReference>
<keyword evidence="1" id="KW-0645">Protease</keyword>
<keyword evidence="3" id="KW-0378">Hydrolase</keyword>
<reference evidence="5" key="1">
    <citation type="journal article" date="2014" name="Int. J. Syst. Evol. Microbiol.">
        <title>Complete genome sequence of Corynebacterium casei LMG S-19264T (=DSM 44701T), isolated from a smear-ripened cheese.</title>
        <authorList>
            <consortium name="US DOE Joint Genome Institute (JGI-PGF)"/>
            <person name="Walter F."/>
            <person name="Albersmeier A."/>
            <person name="Kalinowski J."/>
            <person name="Ruckert C."/>
        </authorList>
    </citation>
    <scope>NUCLEOTIDE SEQUENCE</scope>
    <source>
        <strain evidence="5">CCM 7897</strain>
    </source>
</reference>
<dbReference type="InterPro" id="IPR051458">
    <property type="entry name" value="Cyt/Met_Dipeptidase"/>
</dbReference>
<name>A0A917BSV0_9HYPH</name>
<evidence type="ECO:0000313" key="5">
    <source>
        <dbReference type="EMBL" id="GGF54687.1"/>
    </source>
</evidence>
<dbReference type="RefSeq" id="WP_210324134.1">
    <property type="nucleotide sequence ID" value="NZ_BMCT01000001.1"/>
</dbReference>
<organism evidence="5 6">
    <name type="scientific">Azorhizobium oxalatiphilum</name>
    <dbReference type="NCBI Taxonomy" id="980631"/>
    <lineage>
        <taxon>Bacteria</taxon>
        <taxon>Pseudomonadati</taxon>
        <taxon>Pseudomonadota</taxon>
        <taxon>Alphaproteobacteria</taxon>
        <taxon>Hyphomicrobiales</taxon>
        <taxon>Xanthobacteraceae</taxon>
        <taxon>Azorhizobium</taxon>
    </lineage>
</organism>
<evidence type="ECO:0000256" key="1">
    <source>
        <dbReference type="ARBA" id="ARBA00022670"/>
    </source>
</evidence>
<feature type="domain" description="Peptidase M20 dimerisation" evidence="4">
    <location>
        <begin position="197"/>
        <end position="356"/>
    </location>
</feature>
<dbReference type="Pfam" id="PF01546">
    <property type="entry name" value="Peptidase_M20"/>
    <property type="match status" value="1"/>
</dbReference>
<gene>
    <name evidence="5" type="ORF">GCM10007301_12790</name>
</gene>
<dbReference type="NCBIfam" id="NF006053">
    <property type="entry name" value="PRK08201.1"/>
    <property type="match status" value="1"/>
</dbReference>
<dbReference type="EMBL" id="BMCT01000001">
    <property type="protein sequence ID" value="GGF54687.1"/>
    <property type="molecule type" value="Genomic_DNA"/>
</dbReference>
<dbReference type="AlphaFoldDB" id="A0A917BSV0"/>
<evidence type="ECO:0000259" key="4">
    <source>
        <dbReference type="Pfam" id="PF07687"/>
    </source>
</evidence>
<dbReference type="PANTHER" id="PTHR43270:SF12">
    <property type="entry name" value="SUCCINYL-DIAMINOPIMELATE DESUCCINYLASE"/>
    <property type="match status" value="1"/>
</dbReference>
<dbReference type="Pfam" id="PF07687">
    <property type="entry name" value="M20_dimer"/>
    <property type="match status" value="1"/>
</dbReference>
<evidence type="ECO:0000256" key="2">
    <source>
        <dbReference type="ARBA" id="ARBA00022723"/>
    </source>
</evidence>
<proteinExistence type="predicted"/>
<evidence type="ECO:0000256" key="3">
    <source>
        <dbReference type="ARBA" id="ARBA00022801"/>
    </source>
</evidence>
<dbReference type="Gene3D" id="3.30.70.360">
    <property type="match status" value="1"/>
</dbReference>
<dbReference type="Gene3D" id="3.40.630.10">
    <property type="entry name" value="Zn peptidases"/>
    <property type="match status" value="1"/>
</dbReference>
<comment type="caution">
    <text evidence="5">The sequence shown here is derived from an EMBL/GenBank/DDBJ whole genome shotgun (WGS) entry which is preliminary data.</text>
</comment>
<dbReference type="InterPro" id="IPR011650">
    <property type="entry name" value="Peptidase_M20_dimer"/>
</dbReference>
<protein>
    <submittedName>
        <fullName evidence="5">Peptidase M20</fullName>
    </submittedName>
</protein>
<dbReference type="GO" id="GO:0008233">
    <property type="term" value="F:peptidase activity"/>
    <property type="evidence" value="ECO:0007669"/>
    <property type="project" value="UniProtKB-KW"/>
</dbReference>
<keyword evidence="6" id="KW-1185">Reference proteome</keyword>
<keyword evidence="2" id="KW-0479">Metal-binding</keyword>
<dbReference type="GO" id="GO:0046872">
    <property type="term" value="F:metal ion binding"/>
    <property type="evidence" value="ECO:0007669"/>
    <property type="project" value="UniProtKB-KW"/>
</dbReference>
<dbReference type="Proteomes" id="UP000606044">
    <property type="component" value="Unassembled WGS sequence"/>
</dbReference>
<evidence type="ECO:0000313" key="6">
    <source>
        <dbReference type="Proteomes" id="UP000606044"/>
    </source>
</evidence>
<accession>A0A917BSV0</accession>
<dbReference type="NCBIfam" id="NF006579">
    <property type="entry name" value="PRK09104.1"/>
    <property type="match status" value="1"/>
</dbReference>
<sequence>MDDGMRDWRAYLADHQMEFLEQLKEFLRIPSISADPARLPDVDRAAAWVAARVSAAGLEHVEVLRAGRYPMVYADWLHAPGRPTVLIYGHFDVQPVDPVDAWTHPPFEPTIVDDRIYARGASDDKGNMLVPILVLEAFLRTRGALPVNVKLLFEGQEEILSPDLPAFVAAARERLSCDMVVSADGWQWSETEADLRVGLRGLCALEVTVRGPATELHSGSHGGAVANPAQALVRLLASLHGDTGRVAVPGFYDEVLPLDETARSQIAAVPFDEAAYRARVGVSALAGEPGFSPRERIGVRPTLEINGITSGYAGSGVKTIIPAQASAKITCRLVPDQAPAVIAERVRAHLAAQALPGVEVEVQVLPNAARPYLIPMDHPANQAAAEVLTELYGRAPYYTRSGGSIAILDLFRQELDAFTVIYGFGLPDENFHAPDEFLRLSGFRLGQEGYGRLLERIAEISGSL</sequence>
<dbReference type="PANTHER" id="PTHR43270">
    <property type="entry name" value="BETA-ALA-HIS DIPEPTIDASE"/>
    <property type="match status" value="1"/>
</dbReference>
<dbReference type="InterPro" id="IPR002933">
    <property type="entry name" value="Peptidase_M20"/>
</dbReference>